<dbReference type="PANTHER" id="PTHR43229:SF2">
    <property type="entry name" value="NODULATION PROTEIN J"/>
    <property type="match status" value="1"/>
</dbReference>
<keyword evidence="3 6" id="KW-1133">Transmembrane helix</keyword>
<comment type="subcellular location">
    <subcellularLocation>
        <location evidence="6">Cell membrane</location>
        <topology evidence="6">Multi-pass membrane protein</topology>
    </subcellularLocation>
    <subcellularLocation>
        <location evidence="1">Membrane</location>
        <topology evidence="1">Multi-pass membrane protein</topology>
    </subcellularLocation>
</comment>
<evidence type="ECO:0000256" key="6">
    <source>
        <dbReference type="RuleBase" id="RU361157"/>
    </source>
</evidence>
<reference evidence="9" key="1">
    <citation type="submission" date="2020-02" db="EMBL/GenBank/DDBJ databases">
        <authorList>
            <person name="Meier V. D."/>
        </authorList>
    </citation>
    <scope>NUCLEOTIDE SEQUENCE</scope>
    <source>
        <strain evidence="9">AVDCRST_MAG35</strain>
    </source>
</reference>
<dbReference type="GO" id="GO:0043190">
    <property type="term" value="C:ATP-binding cassette (ABC) transporter complex"/>
    <property type="evidence" value="ECO:0007669"/>
    <property type="project" value="InterPro"/>
</dbReference>
<evidence type="ECO:0000313" key="9">
    <source>
        <dbReference type="EMBL" id="CAA9410968.1"/>
    </source>
</evidence>
<dbReference type="AlphaFoldDB" id="A0A6J4PAR3"/>
<feature type="transmembrane region" description="Helical" evidence="6">
    <location>
        <begin position="48"/>
        <end position="71"/>
    </location>
</feature>
<accession>A0A6J4PAR3</accession>
<evidence type="ECO:0000256" key="4">
    <source>
        <dbReference type="ARBA" id="ARBA00023136"/>
    </source>
</evidence>
<dbReference type="PIRSF" id="PIRSF006648">
    <property type="entry name" value="DrrB"/>
    <property type="match status" value="1"/>
</dbReference>
<keyword evidence="2 6" id="KW-0812">Transmembrane</keyword>
<keyword evidence="5" id="KW-0046">Antibiotic resistance</keyword>
<keyword evidence="6" id="KW-1003">Cell membrane</keyword>
<dbReference type="InterPro" id="IPR013525">
    <property type="entry name" value="ABC2_TM"/>
</dbReference>
<name>A0A6J4PAR3_9ACTN</name>
<evidence type="ECO:0000256" key="5">
    <source>
        <dbReference type="ARBA" id="ARBA00023251"/>
    </source>
</evidence>
<protein>
    <recommendedName>
        <fullName evidence="6">Transport permease protein</fullName>
    </recommendedName>
</protein>
<dbReference type="PROSITE" id="PS51012">
    <property type="entry name" value="ABC_TM2"/>
    <property type="match status" value="1"/>
</dbReference>
<evidence type="ECO:0000256" key="3">
    <source>
        <dbReference type="ARBA" id="ARBA00022989"/>
    </source>
</evidence>
<evidence type="ECO:0000256" key="7">
    <source>
        <dbReference type="SAM" id="MobiDB-lite"/>
    </source>
</evidence>
<evidence type="ECO:0000256" key="1">
    <source>
        <dbReference type="ARBA" id="ARBA00004141"/>
    </source>
</evidence>
<keyword evidence="6" id="KW-0813">Transport</keyword>
<dbReference type="GO" id="GO:0140359">
    <property type="term" value="F:ABC-type transporter activity"/>
    <property type="evidence" value="ECO:0007669"/>
    <property type="project" value="InterPro"/>
</dbReference>
<dbReference type="EMBL" id="CADCUY010000292">
    <property type="protein sequence ID" value="CAA9410968.1"/>
    <property type="molecule type" value="Genomic_DNA"/>
</dbReference>
<dbReference type="InterPro" id="IPR047817">
    <property type="entry name" value="ABC2_TM_bact-type"/>
</dbReference>
<feature type="transmembrane region" description="Helical" evidence="6">
    <location>
        <begin position="126"/>
        <end position="152"/>
    </location>
</feature>
<dbReference type="Pfam" id="PF01061">
    <property type="entry name" value="ABC2_membrane"/>
    <property type="match status" value="1"/>
</dbReference>
<gene>
    <name evidence="9" type="ORF">AVDCRST_MAG35-1434</name>
</gene>
<feature type="region of interest" description="Disordered" evidence="7">
    <location>
        <begin position="1"/>
        <end position="23"/>
    </location>
</feature>
<dbReference type="InterPro" id="IPR051784">
    <property type="entry name" value="Nod_factor_ABC_transporter"/>
</dbReference>
<dbReference type="InterPro" id="IPR000412">
    <property type="entry name" value="ABC_2_transport"/>
</dbReference>
<evidence type="ECO:0000256" key="2">
    <source>
        <dbReference type="ARBA" id="ARBA00022692"/>
    </source>
</evidence>
<feature type="transmembrane region" description="Helical" evidence="6">
    <location>
        <begin position="164"/>
        <end position="187"/>
    </location>
</feature>
<feature type="transmembrane region" description="Helical" evidence="6">
    <location>
        <begin position="260"/>
        <end position="279"/>
    </location>
</feature>
<dbReference type="PANTHER" id="PTHR43229">
    <property type="entry name" value="NODULATION PROTEIN J"/>
    <property type="match status" value="1"/>
</dbReference>
<keyword evidence="4 6" id="KW-0472">Membrane</keyword>
<dbReference type="GO" id="GO:0046677">
    <property type="term" value="P:response to antibiotic"/>
    <property type="evidence" value="ECO:0007669"/>
    <property type="project" value="UniProtKB-KW"/>
</dbReference>
<feature type="transmembrane region" description="Helical" evidence="6">
    <location>
        <begin position="194"/>
        <end position="213"/>
    </location>
</feature>
<organism evidence="9">
    <name type="scientific">uncultured Quadrisphaera sp</name>
    <dbReference type="NCBI Taxonomy" id="904978"/>
    <lineage>
        <taxon>Bacteria</taxon>
        <taxon>Bacillati</taxon>
        <taxon>Actinomycetota</taxon>
        <taxon>Actinomycetes</taxon>
        <taxon>Kineosporiales</taxon>
        <taxon>Kineosporiaceae</taxon>
        <taxon>Quadrisphaera</taxon>
        <taxon>environmental samples</taxon>
    </lineage>
</organism>
<sequence>MTSIASRPATAPRPGSQAPAPSGGASALLDGFVVARRNMIKVRRVPELLFGTLISPIMFIVLFRYVFGGAIGGLPPGVSYAEFLIPGIFVQTVVFGATITGSGLAEDMQKGIIDRFRSLPMSRMAVLIGRTTSDLLTNVLVVIIMSVTGLLVGWRINSSFLEAVAGFALLLLFAYAISWVMALVGLLMRSPEAFQQISFLVIFPLTFVGNIFVPSDTLPNVVRIVAEWNPVSTLASSAREFFGNTGGLQPSGSFPVENPVLYTLLWVVILLAVFVPLSTRQFARTTSR</sequence>
<comment type="similarity">
    <text evidence="6">Belongs to the ABC-2 integral membrane protein family.</text>
</comment>
<feature type="compositionally biased region" description="Low complexity" evidence="7">
    <location>
        <begin position="12"/>
        <end position="23"/>
    </location>
</feature>
<evidence type="ECO:0000259" key="8">
    <source>
        <dbReference type="PROSITE" id="PS51012"/>
    </source>
</evidence>
<feature type="transmembrane region" description="Helical" evidence="6">
    <location>
        <begin position="83"/>
        <end position="105"/>
    </location>
</feature>
<proteinExistence type="inferred from homology"/>
<feature type="domain" description="ABC transmembrane type-2" evidence="8">
    <location>
        <begin position="47"/>
        <end position="285"/>
    </location>
</feature>